<evidence type="ECO:0000256" key="5">
    <source>
        <dbReference type="HAMAP-Rule" id="MF_00656"/>
    </source>
</evidence>
<dbReference type="NCBIfam" id="TIGR02107">
    <property type="entry name" value="PQQ_syn_pqqA"/>
    <property type="match status" value="1"/>
</dbReference>
<gene>
    <name evidence="5" type="primary">pqqA</name>
    <name evidence="6" type="ORF">AWB64_01474</name>
</gene>
<comment type="function">
    <text evidence="5">Required for coenzyme pyrroloquinoline quinone (PQQ) biosynthesis. PQQ is probably formed by cross-linking a specific glutamate to a specific tyrosine residue and excising these residues from the peptide.</text>
</comment>
<evidence type="ECO:0000256" key="3">
    <source>
        <dbReference type="ARBA" id="ARBA00015086"/>
    </source>
</evidence>
<sequence length="102" mass="11746">MGTWDTLLQNRDSQARARRGTFRRQNQPLPAAMFGTCFKQAAQPLSLRRHAVCKDVPAGTRVKASSRRFPLVNLMETTMQWTTPSYTDMRFGFEITMYIATR</sequence>
<dbReference type="Pfam" id="PF08042">
    <property type="entry name" value="PqqA"/>
    <property type="match status" value="1"/>
</dbReference>
<accession>A0A158FML0</accession>
<reference evidence="6 7" key="1">
    <citation type="submission" date="2016-01" db="EMBL/GenBank/DDBJ databases">
        <authorList>
            <person name="Oliw E.H."/>
        </authorList>
    </citation>
    <scope>NUCLEOTIDE SEQUENCE [LARGE SCALE GENOMIC DNA]</scope>
    <source>
        <strain evidence="6">LMG 22029</strain>
    </source>
</reference>
<dbReference type="Proteomes" id="UP000054893">
    <property type="component" value="Unassembled WGS sequence"/>
</dbReference>
<proteinExistence type="inferred from homology"/>
<name>A0A158FML0_CABSO</name>
<dbReference type="InterPro" id="IPR011725">
    <property type="entry name" value="PQQ_synth_PqqA"/>
</dbReference>
<organism evidence="6 7">
    <name type="scientific">Caballeronia sordidicola</name>
    <name type="common">Burkholderia sordidicola</name>
    <dbReference type="NCBI Taxonomy" id="196367"/>
    <lineage>
        <taxon>Bacteria</taxon>
        <taxon>Pseudomonadati</taxon>
        <taxon>Pseudomonadota</taxon>
        <taxon>Betaproteobacteria</taxon>
        <taxon>Burkholderiales</taxon>
        <taxon>Burkholderiaceae</taxon>
        <taxon>Caballeronia</taxon>
    </lineage>
</organism>
<dbReference type="GO" id="GO:0018189">
    <property type="term" value="P:pyrroloquinoline quinone biosynthetic process"/>
    <property type="evidence" value="ECO:0007669"/>
    <property type="project" value="UniProtKB-UniRule"/>
</dbReference>
<evidence type="ECO:0000256" key="2">
    <source>
        <dbReference type="ARBA" id="ARBA00009325"/>
    </source>
</evidence>
<keyword evidence="4 5" id="KW-0884">PQQ biosynthesis</keyword>
<dbReference type="UniPathway" id="UPA00539"/>
<evidence type="ECO:0000313" key="6">
    <source>
        <dbReference type="EMBL" id="SAL20619.1"/>
    </source>
</evidence>
<dbReference type="AlphaFoldDB" id="A0A158FML0"/>
<feature type="cross-link" description="Pyrroloquinoline quinone (Glu-Tyr)" evidence="5">
    <location>
        <begin position="94"/>
        <end position="98"/>
    </location>
</feature>
<protein>
    <recommendedName>
        <fullName evidence="3 5">Coenzyme PQQ synthesis protein A</fullName>
    </recommendedName>
    <alternativeName>
        <fullName evidence="5">Pyrroloquinoline quinone biosynthesis protein A</fullName>
    </alternativeName>
</protein>
<evidence type="ECO:0000256" key="1">
    <source>
        <dbReference type="ARBA" id="ARBA00004886"/>
    </source>
</evidence>
<comment type="pathway">
    <text evidence="1 5">Cofactor biosynthesis; pyrroloquinoline quinone biosynthesis.</text>
</comment>
<evidence type="ECO:0000313" key="7">
    <source>
        <dbReference type="Proteomes" id="UP000054893"/>
    </source>
</evidence>
<evidence type="ECO:0000256" key="4">
    <source>
        <dbReference type="ARBA" id="ARBA00022905"/>
    </source>
</evidence>
<comment type="similarity">
    <text evidence="2 5">Belongs to the PqqA family.</text>
</comment>
<dbReference type="EMBL" id="FCOC02000003">
    <property type="protein sequence ID" value="SAL20619.1"/>
    <property type="molecule type" value="Genomic_DNA"/>
</dbReference>
<dbReference type="HAMAP" id="MF_00656">
    <property type="entry name" value="PQQ_syn_PqqA"/>
    <property type="match status" value="1"/>
</dbReference>